<comment type="caution">
    <text evidence="5">The sequence shown here is derived from an EMBL/GenBank/DDBJ whole genome shotgun (WGS) entry which is preliminary data.</text>
</comment>
<dbReference type="InterPro" id="IPR009057">
    <property type="entry name" value="Homeodomain-like_sf"/>
</dbReference>
<dbReference type="SUPFAM" id="SSF51215">
    <property type="entry name" value="Regulatory protein AraC"/>
    <property type="match status" value="1"/>
</dbReference>
<dbReference type="PROSITE" id="PS01124">
    <property type="entry name" value="HTH_ARAC_FAMILY_2"/>
    <property type="match status" value="1"/>
</dbReference>
<dbReference type="InterPro" id="IPR018062">
    <property type="entry name" value="HTH_AraC-typ_CS"/>
</dbReference>
<dbReference type="InterPro" id="IPR018060">
    <property type="entry name" value="HTH_AraC"/>
</dbReference>
<protein>
    <submittedName>
        <fullName evidence="5">Helix-turn-helix domain-containing protein</fullName>
    </submittedName>
</protein>
<evidence type="ECO:0000259" key="4">
    <source>
        <dbReference type="PROSITE" id="PS01124"/>
    </source>
</evidence>
<name>A0ABW4JFR0_9BACL</name>
<dbReference type="SUPFAM" id="SSF46689">
    <property type="entry name" value="Homeodomain-like"/>
    <property type="match status" value="2"/>
</dbReference>
<reference evidence="6" key="1">
    <citation type="journal article" date="2019" name="Int. J. Syst. Evol. Microbiol.">
        <title>The Global Catalogue of Microorganisms (GCM) 10K type strain sequencing project: providing services to taxonomists for standard genome sequencing and annotation.</title>
        <authorList>
            <consortium name="The Broad Institute Genomics Platform"/>
            <consortium name="The Broad Institute Genome Sequencing Center for Infectious Disease"/>
            <person name="Wu L."/>
            <person name="Ma J."/>
        </authorList>
    </citation>
    <scope>NUCLEOTIDE SEQUENCE [LARGE SCALE GENOMIC DNA]</scope>
    <source>
        <strain evidence="6">CGMCC 1.12286</strain>
    </source>
</reference>
<dbReference type="PROSITE" id="PS00041">
    <property type="entry name" value="HTH_ARAC_FAMILY_1"/>
    <property type="match status" value="1"/>
</dbReference>
<keyword evidence="1" id="KW-0805">Transcription regulation</keyword>
<accession>A0ABW4JFR0</accession>
<gene>
    <name evidence="5" type="ORF">ACFSB2_11075</name>
</gene>
<dbReference type="Proteomes" id="UP001597079">
    <property type="component" value="Unassembled WGS sequence"/>
</dbReference>
<keyword evidence="2" id="KW-0238">DNA-binding</keyword>
<dbReference type="InterPro" id="IPR037923">
    <property type="entry name" value="HTH-like"/>
</dbReference>
<keyword evidence="3" id="KW-0804">Transcription</keyword>
<dbReference type="Pfam" id="PF12833">
    <property type="entry name" value="HTH_18"/>
    <property type="match status" value="1"/>
</dbReference>
<dbReference type="PANTHER" id="PTHR43280">
    <property type="entry name" value="ARAC-FAMILY TRANSCRIPTIONAL REGULATOR"/>
    <property type="match status" value="1"/>
</dbReference>
<organism evidence="5 6">
    <name type="scientific">Alicyclobacillus fodiniaquatilis</name>
    <dbReference type="NCBI Taxonomy" id="1661150"/>
    <lineage>
        <taxon>Bacteria</taxon>
        <taxon>Bacillati</taxon>
        <taxon>Bacillota</taxon>
        <taxon>Bacilli</taxon>
        <taxon>Bacillales</taxon>
        <taxon>Alicyclobacillaceae</taxon>
        <taxon>Alicyclobacillus</taxon>
    </lineage>
</organism>
<dbReference type="RefSeq" id="WP_377943110.1">
    <property type="nucleotide sequence ID" value="NZ_JBHUCX010000028.1"/>
</dbReference>
<feature type="domain" description="HTH araC/xylS-type" evidence="4">
    <location>
        <begin position="197"/>
        <end position="295"/>
    </location>
</feature>
<dbReference type="PANTHER" id="PTHR43280:SF30">
    <property type="entry name" value="MMSAB OPERON REGULATORY PROTEIN"/>
    <property type="match status" value="1"/>
</dbReference>
<dbReference type="Gene3D" id="1.10.10.60">
    <property type="entry name" value="Homeodomain-like"/>
    <property type="match status" value="2"/>
</dbReference>
<evidence type="ECO:0000256" key="1">
    <source>
        <dbReference type="ARBA" id="ARBA00023015"/>
    </source>
</evidence>
<evidence type="ECO:0000313" key="6">
    <source>
        <dbReference type="Proteomes" id="UP001597079"/>
    </source>
</evidence>
<evidence type="ECO:0000256" key="3">
    <source>
        <dbReference type="ARBA" id="ARBA00023163"/>
    </source>
</evidence>
<dbReference type="EMBL" id="JBHUCX010000028">
    <property type="protein sequence ID" value="MFD1675236.1"/>
    <property type="molecule type" value="Genomic_DNA"/>
</dbReference>
<proteinExistence type="predicted"/>
<evidence type="ECO:0000313" key="5">
    <source>
        <dbReference type="EMBL" id="MFD1675236.1"/>
    </source>
</evidence>
<dbReference type="SMART" id="SM00342">
    <property type="entry name" value="HTH_ARAC"/>
    <property type="match status" value="1"/>
</dbReference>
<keyword evidence="6" id="KW-1185">Reference proteome</keyword>
<sequence length="323" mass="36646">MVSAEESRNGFGRREEQFMTPLTDAPMDENAHLPRLMMAGEFVVKNGWSLGPRKLQEYELVYFPNTSQTICCVNGVVYTLNQPCFIFTRPGEPHNYIFDPARATRHLFVHFTWSSPGTATAQGGANMSIPTFSPGTKLSLLPTLLQHILYLANVKPALWMQRCSKLLFAALGELEGAAQSSSEPDAVTNETMPSQIAQAIRYIEQHLHEALSVQQIADLCGWTHAHFTRVFSQHTGASPRAFILSRRIDRACQLLMQESCTIKEIAHRVGFQDEHYFSRTFVREKGITARQYREDFSDPRVQHLAPIEAYDTLYPLNRYFVCP</sequence>
<evidence type="ECO:0000256" key="2">
    <source>
        <dbReference type="ARBA" id="ARBA00023125"/>
    </source>
</evidence>